<evidence type="ECO:0000313" key="13">
    <source>
        <dbReference type="EMBL" id="RKX65945.1"/>
    </source>
</evidence>
<feature type="active site" evidence="10">
    <location>
        <position position="267"/>
    </location>
</feature>
<comment type="similarity">
    <text evidence="10">Belongs to the 'phage' integrase family. XerC subfamily.</text>
</comment>
<keyword evidence="7 10" id="KW-0238">DNA-binding</keyword>
<dbReference type="InterPro" id="IPR023009">
    <property type="entry name" value="Tyrosine_recombinase_XerC/XerD"/>
</dbReference>
<evidence type="ECO:0000313" key="14">
    <source>
        <dbReference type="Proteomes" id="UP000282321"/>
    </source>
</evidence>
<dbReference type="CDD" id="cd00798">
    <property type="entry name" value="INT_XerDC_C"/>
    <property type="match status" value="1"/>
</dbReference>
<sequence length="295" mass="34332">MANLSNYKKYKEIFKDYILTERSLSKNSVEAYIKDIEQLLAYVQNRHIDAELIENYFIELTKKHFLATSVSRKISSVRAFFLFLYEEGYIDNDPASNLSPPKIMRKLPDVLSQREVIKLLDSCDTSTNKGIRDRAMLETIYGAGLRISELINLKISDIDFNESLIRIFGKGSKERIVPIGQYAIKYMKLYLNNVRRHLKFSLYSDILFLNMNGKPLSRMGFWKILKYYTQKSGIKKHVSPHTLRHSFATHLLEGGADLRSVQEMLGHSNIVTTEIYTHVDREYLKETLKLYLPRG</sequence>
<feature type="active site" evidence="10">
    <location>
        <position position="170"/>
    </location>
</feature>
<keyword evidence="8 10" id="KW-0233">DNA recombination</keyword>
<dbReference type="InterPro" id="IPR011010">
    <property type="entry name" value="DNA_brk_join_enz"/>
</dbReference>
<evidence type="ECO:0000256" key="9">
    <source>
        <dbReference type="ARBA" id="ARBA00023306"/>
    </source>
</evidence>
<dbReference type="GO" id="GO:0009037">
    <property type="term" value="F:tyrosine-based site-specific recombinase activity"/>
    <property type="evidence" value="ECO:0007669"/>
    <property type="project" value="UniProtKB-UniRule"/>
</dbReference>
<evidence type="ECO:0000256" key="10">
    <source>
        <dbReference type="HAMAP-Rule" id="MF_01808"/>
    </source>
</evidence>
<dbReference type="GO" id="GO:0007059">
    <property type="term" value="P:chromosome segregation"/>
    <property type="evidence" value="ECO:0007669"/>
    <property type="project" value="UniProtKB-UniRule"/>
</dbReference>
<dbReference type="InterPro" id="IPR044068">
    <property type="entry name" value="CB"/>
</dbReference>
<evidence type="ECO:0000256" key="4">
    <source>
        <dbReference type="ARBA" id="ARBA00022618"/>
    </source>
</evidence>
<dbReference type="InterPro" id="IPR004107">
    <property type="entry name" value="Integrase_SAM-like_N"/>
</dbReference>
<dbReference type="GO" id="GO:0003677">
    <property type="term" value="F:DNA binding"/>
    <property type="evidence" value="ECO:0007669"/>
    <property type="project" value="UniProtKB-UniRule"/>
</dbReference>
<dbReference type="Proteomes" id="UP000282321">
    <property type="component" value="Unassembled WGS sequence"/>
</dbReference>
<keyword evidence="9 10" id="KW-0131">Cell cycle</keyword>
<dbReference type="GO" id="GO:0006313">
    <property type="term" value="P:DNA transposition"/>
    <property type="evidence" value="ECO:0007669"/>
    <property type="project" value="UniProtKB-UniRule"/>
</dbReference>
<feature type="active site" description="O-(3'-phospho-DNA)-tyrosine intermediate" evidence="10">
    <location>
        <position position="276"/>
    </location>
</feature>
<feature type="active site" evidence="10">
    <location>
        <position position="146"/>
    </location>
</feature>
<evidence type="ECO:0000259" key="12">
    <source>
        <dbReference type="PROSITE" id="PS51900"/>
    </source>
</evidence>
<dbReference type="EMBL" id="QNBC01000063">
    <property type="protein sequence ID" value="RKX65945.1"/>
    <property type="molecule type" value="Genomic_DNA"/>
</dbReference>
<dbReference type="InterPro" id="IPR013762">
    <property type="entry name" value="Integrase-like_cat_sf"/>
</dbReference>
<protein>
    <recommendedName>
        <fullName evidence="10">Tyrosine recombinase XerC</fullName>
    </recommendedName>
</protein>
<feature type="active site" evidence="10">
    <location>
        <position position="241"/>
    </location>
</feature>
<dbReference type="NCBIfam" id="TIGR02225">
    <property type="entry name" value="recomb_XerD"/>
    <property type="match status" value="1"/>
</dbReference>
<dbReference type="NCBIfam" id="NF001399">
    <property type="entry name" value="PRK00283.1"/>
    <property type="match status" value="1"/>
</dbReference>
<dbReference type="Gene3D" id="1.10.443.10">
    <property type="entry name" value="Intergrase catalytic core"/>
    <property type="match status" value="1"/>
</dbReference>
<evidence type="ECO:0000256" key="3">
    <source>
        <dbReference type="ARBA" id="ARBA00022490"/>
    </source>
</evidence>
<feature type="domain" description="Tyr recombinase" evidence="11">
    <location>
        <begin position="106"/>
        <end position="289"/>
    </location>
</feature>
<dbReference type="SUPFAM" id="SSF56349">
    <property type="entry name" value="DNA breaking-rejoining enzymes"/>
    <property type="match status" value="1"/>
</dbReference>
<keyword evidence="4 10" id="KW-0132">Cell division</keyword>
<dbReference type="GO" id="GO:0051301">
    <property type="term" value="P:cell division"/>
    <property type="evidence" value="ECO:0007669"/>
    <property type="project" value="UniProtKB-KW"/>
</dbReference>
<keyword evidence="5 10" id="KW-0159">Chromosome partition</keyword>
<accession>A0A660S7B7</accession>
<dbReference type="NCBIfam" id="NF040815">
    <property type="entry name" value="recomb_XerA_Arch"/>
    <property type="match status" value="1"/>
</dbReference>
<comment type="similarity">
    <text evidence="2">Belongs to the 'phage' integrase family. XerD subfamily.</text>
</comment>
<comment type="subcellular location">
    <subcellularLocation>
        <location evidence="1 10">Cytoplasm</location>
    </subcellularLocation>
</comment>
<evidence type="ECO:0000256" key="1">
    <source>
        <dbReference type="ARBA" id="ARBA00004496"/>
    </source>
</evidence>
<evidence type="ECO:0000256" key="7">
    <source>
        <dbReference type="ARBA" id="ARBA00023125"/>
    </source>
</evidence>
<dbReference type="PANTHER" id="PTHR30349">
    <property type="entry name" value="PHAGE INTEGRASE-RELATED"/>
    <property type="match status" value="1"/>
</dbReference>
<dbReference type="GO" id="GO:0005737">
    <property type="term" value="C:cytoplasm"/>
    <property type="evidence" value="ECO:0007669"/>
    <property type="project" value="UniProtKB-SubCell"/>
</dbReference>
<feature type="active site" evidence="10">
    <location>
        <position position="244"/>
    </location>
</feature>
<organism evidence="13 14">
    <name type="scientific">candidate division TA06 bacterium</name>
    <dbReference type="NCBI Taxonomy" id="2250710"/>
    <lineage>
        <taxon>Bacteria</taxon>
        <taxon>Bacteria division TA06</taxon>
    </lineage>
</organism>
<dbReference type="PROSITE" id="PS51900">
    <property type="entry name" value="CB"/>
    <property type="match status" value="1"/>
</dbReference>
<dbReference type="Pfam" id="PF00589">
    <property type="entry name" value="Phage_integrase"/>
    <property type="match status" value="1"/>
</dbReference>
<dbReference type="Pfam" id="PF02899">
    <property type="entry name" value="Phage_int_SAM_1"/>
    <property type="match status" value="1"/>
</dbReference>
<evidence type="ECO:0000256" key="2">
    <source>
        <dbReference type="ARBA" id="ARBA00010450"/>
    </source>
</evidence>
<dbReference type="AlphaFoldDB" id="A0A660S7B7"/>
<evidence type="ECO:0000256" key="8">
    <source>
        <dbReference type="ARBA" id="ARBA00023172"/>
    </source>
</evidence>
<keyword evidence="6 10" id="KW-0229">DNA integration</keyword>
<dbReference type="InterPro" id="IPR010998">
    <property type="entry name" value="Integrase_recombinase_N"/>
</dbReference>
<evidence type="ECO:0000259" key="11">
    <source>
        <dbReference type="PROSITE" id="PS51898"/>
    </source>
</evidence>
<dbReference type="InterPro" id="IPR002104">
    <property type="entry name" value="Integrase_catalytic"/>
</dbReference>
<evidence type="ECO:0000256" key="6">
    <source>
        <dbReference type="ARBA" id="ARBA00022908"/>
    </source>
</evidence>
<name>A0A660S7B7_UNCT6</name>
<dbReference type="PROSITE" id="PS51898">
    <property type="entry name" value="TYR_RECOMBINASE"/>
    <property type="match status" value="1"/>
</dbReference>
<keyword evidence="3 10" id="KW-0963">Cytoplasm</keyword>
<dbReference type="HAMAP" id="MF_01808">
    <property type="entry name" value="Recomb_XerC_XerD"/>
    <property type="match status" value="1"/>
</dbReference>
<reference evidence="13 14" key="1">
    <citation type="submission" date="2018-06" db="EMBL/GenBank/DDBJ databases">
        <title>Extensive metabolic versatility and redundancy in microbially diverse, dynamic hydrothermal sediments.</title>
        <authorList>
            <person name="Dombrowski N."/>
            <person name="Teske A."/>
            <person name="Baker B.J."/>
        </authorList>
    </citation>
    <scope>NUCLEOTIDE SEQUENCE [LARGE SCALE GENOMIC DNA]</scope>
    <source>
        <strain evidence="13">B35_G9</strain>
    </source>
</reference>
<comment type="subunit">
    <text evidence="10">Forms a cyclic heterotetrameric complex composed of two molecules of XerC and two molecules of XerD.</text>
</comment>
<dbReference type="Gene3D" id="1.10.150.130">
    <property type="match status" value="1"/>
</dbReference>
<comment type="caution">
    <text evidence="13">The sequence shown here is derived from an EMBL/GenBank/DDBJ whole genome shotgun (WGS) entry which is preliminary data.</text>
</comment>
<comment type="function">
    <text evidence="10">Site-specific tyrosine recombinase, which acts by catalyzing the cutting and rejoining of the recombining DNA molecules. The XerC-XerD complex is essential to convert dimers of the bacterial chromosome into monomers to permit their segregation at cell division. It also contributes to the segregational stability of plasmids.</text>
</comment>
<dbReference type="PANTHER" id="PTHR30349:SF81">
    <property type="entry name" value="TYROSINE RECOMBINASE XERC"/>
    <property type="match status" value="1"/>
</dbReference>
<feature type="domain" description="Core-binding (CB)" evidence="12">
    <location>
        <begin position="1"/>
        <end position="85"/>
    </location>
</feature>
<gene>
    <name evidence="13" type="primary">xerD</name>
    <name evidence="10" type="synonym">xerC</name>
    <name evidence="13" type="ORF">DRP44_05155</name>
</gene>
<proteinExistence type="inferred from homology"/>
<evidence type="ECO:0000256" key="5">
    <source>
        <dbReference type="ARBA" id="ARBA00022829"/>
    </source>
</evidence>
<dbReference type="InterPro" id="IPR011932">
    <property type="entry name" value="Recomb_XerD"/>
</dbReference>
<dbReference type="InterPro" id="IPR050090">
    <property type="entry name" value="Tyrosine_recombinase_XerCD"/>
</dbReference>